<evidence type="ECO:0000313" key="2">
    <source>
        <dbReference type="Proteomes" id="UP001156664"/>
    </source>
</evidence>
<dbReference type="EMBL" id="BSOJ01000010">
    <property type="protein sequence ID" value="GLR26047.1"/>
    <property type="molecule type" value="Genomic_DNA"/>
</dbReference>
<comment type="caution">
    <text evidence="1">The sequence shown here is derived from an EMBL/GenBank/DDBJ whole genome shotgun (WGS) entry which is preliminary data.</text>
</comment>
<name>A0ABQ5YRH5_9BURK</name>
<keyword evidence="2" id="KW-1185">Reference proteome</keyword>
<proteinExistence type="predicted"/>
<accession>A0ABQ5YRH5</accession>
<evidence type="ECO:0000313" key="1">
    <source>
        <dbReference type="EMBL" id="GLR26047.1"/>
    </source>
</evidence>
<dbReference type="Proteomes" id="UP001156664">
    <property type="component" value="Unassembled WGS sequence"/>
</dbReference>
<protein>
    <submittedName>
        <fullName evidence="1">Uncharacterized protein</fullName>
    </submittedName>
</protein>
<sequence>MGGKGFFAPYEAILKACEVPYAVIADRDYLNQLGTAEIKALFTLNEQEIKTDVVDNPKSTDGDSLANRLEEAIASGSIDDLRTLWEYIKGRRRRLRSDLTEDEQRSVNDFVRSKREDYLFVLSRGDLESYLPEGYRSKQLDKLIRFIATDFWQQLAEFAKEELMIIAEKVKAL</sequence>
<organism evidence="1 2">
    <name type="scientific">Limnobacter litoralis</name>
    <dbReference type="NCBI Taxonomy" id="481366"/>
    <lineage>
        <taxon>Bacteria</taxon>
        <taxon>Pseudomonadati</taxon>
        <taxon>Pseudomonadota</taxon>
        <taxon>Betaproteobacteria</taxon>
        <taxon>Burkholderiales</taxon>
        <taxon>Burkholderiaceae</taxon>
        <taxon>Limnobacter</taxon>
    </lineage>
</organism>
<gene>
    <name evidence="1" type="ORF">GCM10007875_11350</name>
</gene>
<reference evidence="2" key="1">
    <citation type="journal article" date="2019" name="Int. J. Syst. Evol. Microbiol.">
        <title>The Global Catalogue of Microorganisms (GCM) 10K type strain sequencing project: providing services to taxonomists for standard genome sequencing and annotation.</title>
        <authorList>
            <consortium name="The Broad Institute Genomics Platform"/>
            <consortium name="The Broad Institute Genome Sequencing Center for Infectious Disease"/>
            <person name="Wu L."/>
            <person name="Ma J."/>
        </authorList>
    </citation>
    <scope>NUCLEOTIDE SEQUENCE [LARGE SCALE GENOMIC DNA]</scope>
    <source>
        <strain evidence="2">NBRC 105857</strain>
    </source>
</reference>